<dbReference type="EMBL" id="CP094358">
    <property type="protein sequence ID" value="UOB16663.1"/>
    <property type="molecule type" value="Genomic_DNA"/>
</dbReference>
<gene>
    <name evidence="1" type="ORF">MQE35_13065</name>
</gene>
<sequence length="138" mass="16075">MKTDPKNGLNNEINKNKKLTKNSVRKILLKTLLITIKKLKAVKKQNKKRHQLEARNSKEEKKDIQLFEAPGFTLKSLFKVQVNSKGQGPKLKETKHEKKKIDWKKFSVPQIAINSEVKNGHEKVLKSRVNIRRPTIMR</sequence>
<evidence type="ECO:0000313" key="2">
    <source>
        <dbReference type="Proteomes" id="UP000831290"/>
    </source>
</evidence>
<dbReference type="RefSeq" id="WP_255841891.1">
    <property type="nucleotide sequence ID" value="NZ_CP094358.1"/>
</dbReference>
<name>A0A9E6ZRR1_9FLAO</name>
<dbReference type="Proteomes" id="UP000831290">
    <property type="component" value="Chromosome"/>
</dbReference>
<keyword evidence="2" id="KW-1185">Reference proteome</keyword>
<accession>A0A9E6ZRR1</accession>
<protein>
    <submittedName>
        <fullName evidence="1">Uncharacterized protein</fullName>
    </submittedName>
</protein>
<evidence type="ECO:0000313" key="1">
    <source>
        <dbReference type="EMBL" id="UOB16663.1"/>
    </source>
</evidence>
<dbReference type="AlphaFoldDB" id="A0A9E6ZRR1"/>
<proteinExistence type="predicted"/>
<organism evidence="1 2">
    <name type="scientific">Abyssalbus ytuae</name>
    <dbReference type="NCBI Taxonomy" id="2926907"/>
    <lineage>
        <taxon>Bacteria</taxon>
        <taxon>Pseudomonadati</taxon>
        <taxon>Bacteroidota</taxon>
        <taxon>Flavobacteriia</taxon>
        <taxon>Flavobacteriales</taxon>
        <taxon>Flavobacteriaceae</taxon>
        <taxon>Abyssalbus</taxon>
    </lineage>
</organism>
<dbReference type="KEGG" id="fbm:MQE35_13065"/>
<reference evidence="1" key="1">
    <citation type="submission" date="2022-03" db="EMBL/GenBank/DDBJ databases">
        <title>Description of Abyssus ytuae gen. nov., sp. nov., a novel member of the family Flavobacteriaceae isolated from the sediment of Mariana Trench.</title>
        <authorList>
            <person name="Zhang J."/>
            <person name="Xu X."/>
        </authorList>
    </citation>
    <scope>NUCLEOTIDE SEQUENCE</scope>
    <source>
        <strain evidence="1">MT3330</strain>
    </source>
</reference>